<comment type="caution">
    <text evidence="2">The sequence shown here is derived from an EMBL/GenBank/DDBJ whole genome shotgun (WGS) entry which is preliminary data.</text>
</comment>
<dbReference type="InterPro" id="IPR000477">
    <property type="entry name" value="RT_dom"/>
</dbReference>
<sequence length="911" mass="101850">MKDAWKTFENRLGNIETQQSKQVGEMASMAGRIKITEKEALTEDVKKLKVQLEEKSARTAEYRLALSRCHMVVNKDRKIHKGGDVLGSARGDPDALSPEDQKTLIVGGWMQDTRRSVIETEANDVLKLPEVAPLLDTDKISVFGPRRSVGMIRFTEREGETMKDVKERMWQVIKIVAKAKIVFASTQNLGENRTAWVAFVKTRTARTRTAHISMIRRVTMALAAEVKDEGGGVLNIDHTLVVSYDMDWGAGTLWCGPQKLGSSTHRPPHEAEIVKMTGGWVKLDAVSLVAGCNVDVAKSAFERELCQEIKLLDMAAADMDIVIVQEIARGEEGLGIGISTDKFDCVINKVVIGSLHCLTGVTNAKYQVPTWVEADDDEVVPGVEVIASGSSNLNTVVDQAATLGMRQIDMLWVRSLDATRVVVEPDRRFLIGTDHALIAFDLLVNQRARVEWGNDSRPRWVSRQLPDDVIEHAEDIAHLAKTRTAPRSSKAYKDDDEVKQAFHEARRVKCDTKLWKAAHKLRKLKRKEWQDARVTSILNGDWSQYRAMQKEKQRHRGWWGGLLQDRSSADLTKDVQEHLEAKLVNEAMMDWDEMLETHINNVDLGDIFVPFTILDVRTVLQDMKPSGAVGPDGVSVSLLKEIANNDTLGPQMVNLINGIVEHTEIPSSWNENFLALLAKINQPKAPKDMRPICVSSVFHKLVTKLVCCGKGRQAADVIGAFDRLDRLKVVEFLKAHLNGTTLPHELRYLLAQLRSYCLSGKVPGGGTIHIKPNVGIKQGAPESAELFGLVMDTLLMRLLESRGWRNFGHIGGGLEIDLVFYQDDLFLFEDDFVRLCKRIKVLERLLEQAGLKLATNKTKIVASEHYRGARRAKVGGDIFQIAPAHESLKVLGNYSVEQGVLRNNIVIYFEV</sequence>
<gene>
    <name evidence="2" type="primary">pol</name>
    <name evidence="2" type="ORF">SNEC2469_LOCUS26222</name>
</gene>
<keyword evidence="3" id="KW-1185">Reference proteome</keyword>
<name>A0A813A2Z2_9DINO</name>
<feature type="non-terminal residue" evidence="2">
    <location>
        <position position="911"/>
    </location>
</feature>
<evidence type="ECO:0000259" key="1">
    <source>
        <dbReference type="PROSITE" id="PS50878"/>
    </source>
</evidence>
<dbReference type="AlphaFoldDB" id="A0A813A2Z2"/>
<evidence type="ECO:0000313" key="2">
    <source>
        <dbReference type="EMBL" id="CAE7848677.1"/>
    </source>
</evidence>
<proteinExistence type="predicted"/>
<dbReference type="PANTHER" id="PTHR19446">
    <property type="entry name" value="REVERSE TRANSCRIPTASES"/>
    <property type="match status" value="1"/>
</dbReference>
<feature type="domain" description="Reverse transcriptase" evidence="1">
    <location>
        <begin position="518"/>
        <end position="878"/>
    </location>
</feature>
<dbReference type="EMBL" id="CAJNJA010052960">
    <property type="protein sequence ID" value="CAE7848677.1"/>
    <property type="molecule type" value="Genomic_DNA"/>
</dbReference>
<reference evidence="2" key="1">
    <citation type="submission" date="2021-02" db="EMBL/GenBank/DDBJ databases">
        <authorList>
            <person name="Dougan E. K."/>
            <person name="Rhodes N."/>
            <person name="Thang M."/>
            <person name="Chan C."/>
        </authorList>
    </citation>
    <scope>NUCLEOTIDE SEQUENCE</scope>
</reference>
<organism evidence="2 3">
    <name type="scientific">Symbiodinium necroappetens</name>
    <dbReference type="NCBI Taxonomy" id="1628268"/>
    <lineage>
        <taxon>Eukaryota</taxon>
        <taxon>Sar</taxon>
        <taxon>Alveolata</taxon>
        <taxon>Dinophyceae</taxon>
        <taxon>Suessiales</taxon>
        <taxon>Symbiodiniaceae</taxon>
        <taxon>Symbiodinium</taxon>
    </lineage>
</organism>
<evidence type="ECO:0000313" key="3">
    <source>
        <dbReference type="Proteomes" id="UP000601435"/>
    </source>
</evidence>
<dbReference type="OrthoDB" id="1426056at2759"/>
<accession>A0A813A2Z2</accession>
<dbReference type="PROSITE" id="PS50878">
    <property type="entry name" value="RT_POL"/>
    <property type="match status" value="1"/>
</dbReference>
<dbReference type="Pfam" id="PF00078">
    <property type="entry name" value="RVT_1"/>
    <property type="match status" value="1"/>
</dbReference>
<protein>
    <submittedName>
        <fullName evidence="2">Pol protein</fullName>
    </submittedName>
</protein>
<dbReference type="Proteomes" id="UP000601435">
    <property type="component" value="Unassembled WGS sequence"/>
</dbReference>